<accession>A1DJ14</accession>
<organism evidence="2 3">
    <name type="scientific">Neosartorya fischeri (strain ATCC 1020 / DSM 3700 / CBS 544.65 / FGSC A1164 / JCM 1740 / NRRL 181 / WB 181)</name>
    <name type="common">Aspergillus fischerianus</name>
    <dbReference type="NCBI Taxonomy" id="331117"/>
    <lineage>
        <taxon>Eukaryota</taxon>
        <taxon>Fungi</taxon>
        <taxon>Dikarya</taxon>
        <taxon>Ascomycota</taxon>
        <taxon>Pezizomycotina</taxon>
        <taxon>Eurotiomycetes</taxon>
        <taxon>Eurotiomycetidae</taxon>
        <taxon>Eurotiales</taxon>
        <taxon>Aspergillaceae</taxon>
        <taxon>Aspergillus</taxon>
        <taxon>Aspergillus subgen. Fumigati</taxon>
    </lineage>
</organism>
<evidence type="ECO:0000256" key="1">
    <source>
        <dbReference type="SAM" id="Phobius"/>
    </source>
</evidence>
<evidence type="ECO:0000313" key="2">
    <source>
        <dbReference type="EMBL" id="EAW19371.1"/>
    </source>
</evidence>
<feature type="transmembrane region" description="Helical" evidence="1">
    <location>
        <begin position="54"/>
        <end position="75"/>
    </location>
</feature>
<dbReference type="Proteomes" id="UP000006702">
    <property type="component" value="Unassembled WGS sequence"/>
</dbReference>
<name>A1DJ14_NEOFI</name>
<evidence type="ECO:0000313" key="3">
    <source>
        <dbReference type="Proteomes" id="UP000006702"/>
    </source>
</evidence>
<sequence>MLPPTVYQVSTSGTREYIPLEPLNINAEENNDEAEEEPHRKASNIWHRIDTTSVLTVFLGFLLLMLTVTLLAMFWHESMKAIDGAEPGIYWVRVVNAGWAAQLVTVCTASIRTVMAFQAGLATAMVAGIVLETTGAPLLHGPFYSILRAVKVAPSNLWTSTDFQPHLSRFIYVLVLTEVLVTATSQFLSTIFLSDFGNGTFSQPSSSSNVGILHTEYNADISRTMPPAASWTFAELSGLFENRLGFHDTGHTFRAFLPFEGEAQRTKLRWLRGPVPVTDHRVICATCLTNFAMQTLTVGMNSTSNNLEPKTAWDYRTERYNTQLPRLQLGVVPPGNKSSADQRGILMLDPRSQWEPFHIPADTPGLGTLALGANSTTFFMSILTSFPNFLLSNLNYTFDSGVILSRINTYMSFGTAHPTLVDLFQDTLITTASPALALQALLTRVCQMAYYEQLIKLKSPVTVVTAFSLTATVPVQWTGFVLGVVLIVVHSVIVVVIIFLFVRSTEISFIGSYWQTVAQVVSKDTQPILEEADRMDDGAVKEWAKGGKVVESSVSRFALRESAGGRVTLGLAENGK</sequence>
<feature type="transmembrane region" description="Helical" evidence="1">
    <location>
        <begin position="170"/>
        <end position="193"/>
    </location>
</feature>
<reference evidence="3" key="1">
    <citation type="journal article" date="2008" name="PLoS Genet.">
        <title>Genomic islands in the pathogenic filamentous fungus Aspergillus fumigatus.</title>
        <authorList>
            <person name="Fedorova N.D."/>
            <person name="Khaldi N."/>
            <person name="Joardar V.S."/>
            <person name="Maiti R."/>
            <person name="Amedeo P."/>
            <person name="Anderson M.J."/>
            <person name="Crabtree J."/>
            <person name="Silva J.C."/>
            <person name="Badger J.H."/>
            <person name="Albarraq A."/>
            <person name="Angiuoli S."/>
            <person name="Bussey H."/>
            <person name="Bowyer P."/>
            <person name="Cotty P.J."/>
            <person name="Dyer P.S."/>
            <person name="Egan A."/>
            <person name="Galens K."/>
            <person name="Fraser-Liggett C.M."/>
            <person name="Haas B.J."/>
            <person name="Inman J.M."/>
            <person name="Kent R."/>
            <person name="Lemieux S."/>
            <person name="Malavazi I."/>
            <person name="Orvis J."/>
            <person name="Roemer T."/>
            <person name="Ronning C.M."/>
            <person name="Sundaram J.P."/>
            <person name="Sutton G."/>
            <person name="Turner G."/>
            <person name="Venter J.C."/>
            <person name="White O.R."/>
            <person name="Whitty B.R."/>
            <person name="Youngman P."/>
            <person name="Wolfe K.H."/>
            <person name="Goldman G.H."/>
            <person name="Wortman J.R."/>
            <person name="Jiang B."/>
            <person name="Denning D.W."/>
            <person name="Nierman W.C."/>
        </authorList>
    </citation>
    <scope>NUCLEOTIDE SEQUENCE [LARGE SCALE GENOMIC DNA]</scope>
    <source>
        <strain evidence="3">ATCC 1020 / DSM 3700 / CBS 544.65 / FGSC A1164 / JCM 1740 / NRRL 181 / WB 181</strain>
    </source>
</reference>
<dbReference type="OMA" id="NIWHRID"/>
<dbReference type="eggNOG" id="ENOG502S4EJ">
    <property type="taxonomic scope" value="Eukaryota"/>
</dbReference>
<dbReference type="HOGENOM" id="CLU_015639_1_0_1"/>
<gene>
    <name evidence="2" type="ORF">NFIA_093340</name>
</gene>
<dbReference type="RefSeq" id="XP_001261268.1">
    <property type="nucleotide sequence ID" value="XM_001261267.1"/>
</dbReference>
<keyword evidence="3" id="KW-1185">Reference proteome</keyword>
<dbReference type="AlphaFoldDB" id="A1DJ14"/>
<dbReference type="EMBL" id="DS027696">
    <property type="protein sequence ID" value="EAW19371.1"/>
    <property type="molecule type" value="Genomic_DNA"/>
</dbReference>
<dbReference type="GeneID" id="4587826"/>
<proteinExistence type="predicted"/>
<dbReference type="OrthoDB" id="5428040at2759"/>
<protein>
    <submittedName>
        <fullName evidence="2">Uncharacterized protein</fullName>
    </submittedName>
</protein>
<dbReference type="VEuPathDB" id="FungiDB:NFIA_093340"/>
<feature type="transmembrane region" description="Helical" evidence="1">
    <location>
        <begin position="477"/>
        <end position="502"/>
    </location>
</feature>
<keyword evidence="1" id="KW-0812">Transmembrane</keyword>
<keyword evidence="1" id="KW-1133">Transmembrane helix</keyword>
<keyword evidence="1" id="KW-0472">Membrane</keyword>
<dbReference type="KEGG" id="nfi:NFIA_093340"/>